<dbReference type="STRING" id="45658.VSVS12_03347"/>
<gene>
    <name evidence="1" type="ORF">VSVS05_03894</name>
</gene>
<evidence type="ECO:0000313" key="1">
    <source>
        <dbReference type="EMBL" id="ANU38930.1"/>
    </source>
</evidence>
<evidence type="ECO:0000313" key="2">
    <source>
        <dbReference type="Proteomes" id="UP000092528"/>
    </source>
</evidence>
<reference evidence="1 2" key="1">
    <citation type="submission" date="2016-07" db="EMBL/GenBank/DDBJ databases">
        <title>Genome sequencing of Vibrio scophthalmi strain VS-05, an isolated from Paralichthys olivaceus.</title>
        <authorList>
            <person name="Han H.-J."/>
        </authorList>
    </citation>
    <scope>NUCLEOTIDE SEQUENCE [LARGE SCALE GENOMIC DNA]</scope>
    <source>
        <strain evidence="1 2">VS-05</strain>
    </source>
</reference>
<dbReference type="EMBL" id="CP016415">
    <property type="protein sequence ID" value="ANU38930.1"/>
    <property type="molecule type" value="Genomic_DNA"/>
</dbReference>
<accession>A0A1C7FG14</accession>
<sequence length="203" mass="23020">MLQGRLVFDNDEKVNLFHGLVKGSTISIINSLIETAMHVQNIPQVKGAENDALKQIIAAYDGEIYGIAFFEYFAANYADPSRLTLWQTLIEVETLTAQQLQVGLTELEAKFVINSSEMQQKGVNDAQKWVDLTWPKLTETLLPWIAPYEEKYRDWAYLAASHHSLFALIAGHETAIYQCWQHEQSGQSGIPILQAFLQQYRAS</sequence>
<keyword evidence="2" id="KW-1185">Reference proteome</keyword>
<dbReference type="Proteomes" id="UP000092528">
    <property type="component" value="Chromosome 2"/>
</dbReference>
<protein>
    <submittedName>
        <fullName evidence="1">Uncharacterized protein</fullName>
    </submittedName>
</protein>
<proteinExistence type="predicted"/>
<dbReference type="PATRIC" id="fig|45658.7.peg.3861"/>
<dbReference type="AlphaFoldDB" id="A0A1C7FG14"/>
<name>A0A1C7FG14_9VIBR</name>
<organism evidence="1 2">
    <name type="scientific">Vibrio scophthalmi</name>
    <dbReference type="NCBI Taxonomy" id="45658"/>
    <lineage>
        <taxon>Bacteria</taxon>
        <taxon>Pseudomonadati</taxon>
        <taxon>Pseudomonadota</taxon>
        <taxon>Gammaproteobacteria</taxon>
        <taxon>Vibrionales</taxon>
        <taxon>Vibrionaceae</taxon>
        <taxon>Vibrio</taxon>
    </lineage>
</organism>